<accession>A0AAE9DEM9</accession>
<feature type="compositionally biased region" description="Polar residues" evidence="1">
    <location>
        <begin position="168"/>
        <end position="191"/>
    </location>
</feature>
<dbReference type="EMBL" id="CP090893">
    <property type="protein sequence ID" value="ULU02659.1"/>
    <property type="molecule type" value="Genomic_DNA"/>
</dbReference>
<feature type="compositionally biased region" description="Basic and acidic residues" evidence="1">
    <location>
        <begin position="192"/>
        <end position="207"/>
    </location>
</feature>
<evidence type="ECO:0000313" key="3">
    <source>
        <dbReference type="Proteomes" id="UP000827892"/>
    </source>
</evidence>
<reference evidence="2 3" key="1">
    <citation type="submission" date="2022-05" db="EMBL/GenBank/DDBJ databases">
        <title>Chromosome-level reference genomes for two strains of Caenorhabditis briggsae: an improved platform for comparative genomics.</title>
        <authorList>
            <person name="Stevens L."/>
            <person name="Andersen E.C."/>
        </authorList>
    </citation>
    <scope>NUCLEOTIDE SEQUENCE [LARGE SCALE GENOMIC DNA]</scope>
    <source>
        <strain evidence="2">QX1410_ONT</strain>
        <tissue evidence="2">Whole-organism</tissue>
    </source>
</reference>
<proteinExistence type="predicted"/>
<name>A0AAE9DEM9_CAEBR</name>
<evidence type="ECO:0000313" key="2">
    <source>
        <dbReference type="EMBL" id="ULU02659.1"/>
    </source>
</evidence>
<feature type="region of interest" description="Disordered" evidence="1">
    <location>
        <begin position="142"/>
        <end position="207"/>
    </location>
</feature>
<feature type="region of interest" description="Disordered" evidence="1">
    <location>
        <begin position="552"/>
        <end position="617"/>
    </location>
</feature>
<protein>
    <submittedName>
        <fullName evidence="2">Uncharacterized protein</fullName>
    </submittedName>
</protein>
<feature type="region of interest" description="Disordered" evidence="1">
    <location>
        <begin position="64"/>
        <end position="102"/>
    </location>
</feature>
<organism evidence="2 3">
    <name type="scientific">Caenorhabditis briggsae</name>
    <dbReference type="NCBI Taxonomy" id="6238"/>
    <lineage>
        <taxon>Eukaryota</taxon>
        <taxon>Metazoa</taxon>
        <taxon>Ecdysozoa</taxon>
        <taxon>Nematoda</taxon>
        <taxon>Chromadorea</taxon>
        <taxon>Rhabditida</taxon>
        <taxon>Rhabditina</taxon>
        <taxon>Rhabditomorpha</taxon>
        <taxon>Rhabditoidea</taxon>
        <taxon>Rhabditidae</taxon>
        <taxon>Peloderinae</taxon>
        <taxon>Caenorhabditis</taxon>
    </lineage>
</organism>
<gene>
    <name evidence="2" type="ORF">L3Y34_002327</name>
</gene>
<feature type="compositionally biased region" description="Low complexity" evidence="1">
    <location>
        <begin position="578"/>
        <end position="588"/>
    </location>
</feature>
<feature type="compositionally biased region" description="Basic and acidic residues" evidence="1">
    <location>
        <begin position="64"/>
        <end position="83"/>
    </location>
</feature>
<feature type="compositionally biased region" description="Low complexity" evidence="1">
    <location>
        <begin position="146"/>
        <end position="157"/>
    </location>
</feature>
<dbReference type="Proteomes" id="UP000827892">
    <property type="component" value="Chromosome III"/>
</dbReference>
<evidence type="ECO:0000256" key="1">
    <source>
        <dbReference type="SAM" id="MobiDB-lite"/>
    </source>
</evidence>
<feature type="compositionally biased region" description="Basic and acidic residues" evidence="1">
    <location>
        <begin position="513"/>
        <end position="522"/>
    </location>
</feature>
<dbReference type="AlphaFoldDB" id="A0AAE9DEM9"/>
<feature type="compositionally biased region" description="Basic and acidic residues" evidence="1">
    <location>
        <begin position="564"/>
        <end position="577"/>
    </location>
</feature>
<feature type="region of interest" description="Disordered" evidence="1">
    <location>
        <begin position="513"/>
        <end position="534"/>
    </location>
</feature>
<feature type="compositionally biased region" description="Gly residues" evidence="1">
    <location>
        <begin position="589"/>
        <end position="606"/>
    </location>
</feature>
<sequence>MSASSDKTSPKDTYIDKRCEEIRQLVLTRKAAVMEEFRQKQEESKNNMAAWEESIRQKIETVENKVKSNKERQERIRQEMEKLKPKKAPSSEPIPHPAYNLRDYGDLSFEGLTALEGGQRSEARRTSGEPILYLELLRGSVSKNAGSSGVSSRESSGALFGVFPGASSGESSGLSDKKMNSQIRKMSASSDKASDETKDVSRKERDEKMHRIRAESLELIRQELEKIKNNEATSSVPISHPVFNPREYDIFNFLELRALLDKMLEAREETSEAAGTSTKDMSSNEKFEKRRQNFAALLEDFCQKLEKIKNKKTIGTDVSSSAIFVRTVEAYDETSKASGEAVYDLEELENTSTKDMSSEEKYEKRRQNVAALLENVRLTLEKIKNKKATSSVSISHPVVNTGGEADFSSSEVEAIFDKTVEAEDEKSEAAGKPVYDLEDLKKVILDSLDRLSVFRSVYASLERYCSERVGAARATVSTSEATSGNPTGNSVEVSSGAFYGAKYVAISEAFEPADQKSDDRRVAGGPVYDPERLTEEGRAVFQKLARSTSTIIPGYTRGGQWEEDYQREQRYWEERDGAAGSSAASSGATSGGAGSGGGTSGEGSGPSSGSSDQKNEN</sequence>